<proteinExistence type="predicted"/>
<organism evidence="1">
    <name type="scientific">Rhizophora mucronata</name>
    <name type="common">Asiatic mangrove</name>
    <dbReference type="NCBI Taxonomy" id="61149"/>
    <lineage>
        <taxon>Eukaryota</taxon>
        <taxon>Viridiplantae</taxon>
        <taxon>Streptophyta</taxon>
        <taxon>Embryophyta</taxon>
        <taxon>Tracheophyta</taxon>
        <taxon>Spermatophyta</taxon>
        <taxon>Magnoliopsida</taxon>
        <taxon>eudicotyledons</taxon>
        <taxon>Gunneridae</taxon>
        <taxon>Pentapetalae</taxon>
        <taxon>rosids</taxon>
        <taxon>fabids</taxon>
        <taxon>Malpighiales</taxon>
        <taxon>Rhizophoraceae</taxon>
        <taxon>Rhizophora</taxon>
    </lineage>
</organism>
<dbReference type="AlphaFoldDB" id="A0A2P2MX13"/>
<reference evidence="1" key="1">
    <citation type="submission" date="2018-02" db="EMBL/GenBank/DDBJ databases">
        <title>Rhizophora mucronata_Transcriptome.</title>
        <authorList>
            <person name="Meera S.P."/>
            <person name="Sreeshan A."/>
            <person name="Augustine A."/>
        </authorList>
    </citation>
    <scope>NUCLEOTIDE SEQUENCE</scope>
    <source>
        <tissue evidence="1">Leaf</tissue>
    </source>
</reference>
<sequence>MTGYLQFSLRLSGCQNVDLTIFPIFSLTKPS</sequence>
<evidence type="ECO:0000313" key="1">
    <source>
        <dbReference type="EMBL" id="MBX34738.1"/>
    </source>
</evidence>
<dbReference type="EMBL" id="GGEC01054254">
    <property type="protein sequence ID" value="MBX34738.1"/>
    <property type="molecule type" value="Transcribed_RNA"/>
</dbReference>
<name>A0A2P2MX13_RHIMU</name>
<accession>A0A2P2MX13</accession>
<protein>
    <submittedName>
        <fullName evidence="1">Uncharacterized protein</fullName>
    </submittedName>
</protein>